<keyword evidence="2" id="KW-0472">Membrane</keyword>
<protein>
    <recommendedName>
        <fullName evidence="5">CCHC-type domain-containing protein</fullName>
    </recommendedName>
</protein>
<feature type="compositionally biased region" description="Low complexity" evidence="1">
    <location>
        <begin position="167"/>
        <end position="180"/>
    </location>
</feature>
<evidence type="ECO:0000313" key="3">
    <source>
        <dbReference type="EMBL" id="KAL3393471.1"/>
    </source>
</evidence>
<name>A0ABD2WKJ9_9HYME</name>
<organism evidence="3 4">
    <name type="scientific">Trichogramma kaykai</name>
    <dbReference type="NCBI Taxonomy" id="54128"/>
    <lineage>
        <taxon>Eukaryota</taxon>
        <taxon>Metazoa</taxon>
        <taxon>Ecdysozoa</taxon>
        <taxon>Arthropoda</taxon>
        <taxon>Hexapoda</taxon>
        <taxon>Insecta</taxon>
        <taxon>Pterygota</taxon>
        <taxon>Neoptera</taxon>
        <taxon>Endopterygota</taxon>
        <taxon>Hymenoptera</taxon>
        <taxon>Apocrita</taxon>
        <taxon>Proctotrupomorpha</taxon>
        <taxon>Chalcidoidea</taxon>
        <taxon>Trichogrammatidae</taxon>
        <taxon>Trichogramma</taxon>
    </lineage>
</organism>
<evidence type="ECO:0000256" key="2">
    <source>
        <dbReference type="SAM" id="Phobius"/>
    </source>
</evidence>
<feature type="region of interest" description="Disordered" evidence="1">
    <location>
        <begin position="160"/>
        <end position="187"/>
    </location>
</feature>
<sequence>MRREAQCRKSELLWLIKNLLVRIITLVLAMFKDRLFQSTCIRTRAELLADLGSLGAPAGVITEMSCNKYNCVIGSWLQRDYNRRDYGQMGVNKEDAYQRDFQQREYRDRPLAKSESHCFRCNDRNTNHWARECTLAKKNLWYCYVCCNVRTHKRSDCPNNIQMSDLSNNSKNYSSRNKCNGDPTDNNNLKIRVIKNKNARNSPCKNNGQTKAQSTVKRLPGLLYPHWKMTQLLAVLARMDATMGDVKGDYERRQDHLLRTESYFC</sequence>
<feature type="transmembrane region" description="Helical" evidence="2">
    <location>
        <begin position="12"/>
        <end position="31"/>
    </location>
</feature>
<keyword evidence="2" id="KW-0812">Transmembrane</keyword>
<dbReference type="AlphaFoldDB" id="A0ABD2WKJ9"/>
<reference evidence="3 4" key="1">
    <citation type="journal article" date="2024" name="bioRxiv">
        <title>A reference genome for Trichogramma kaykai: A tiny desert-dwelling parasitoid wasp with competing sex-ratio distorters.</title>
        <authorList>
            <person name="Culotta J."/>
            <person name="Lindsey A.R."/>
        </authorList>
    </citation>
    <scope>NUCLEOTIDE SEQUENCE [LARGE SCALE GENOMIC DNA]</scope>
    <source>
        <strain evidence="3 4">KSX58</strain>
    </source>
</reference>
<comment type="caution">
    <text evidence="3">The sequence shown here is derived from an EMBL/GenBank/DDBJ whole genome shotgun (WGS) entry which is preliminary data.</text>
</comment>
<keyword evidence="2" id="KW-1133">Transmembrane helix</keyword>
<evidence type="ECO:0000313" key="4">
    <source>
        <dbReference type="Proteomes" id="UP001627154"/>
    </source>
</evidence>
<evidence type="ECO:0008006" key="5">
    <source>
        <dbReference type="Google" id="ProtNLM"/>
    </source>
</evidence>
<keyword evidence="4" id="KW-1185">Reference proteome</keyword>
<dbReference type="EMBL" id="JBJJXI010000097">
    <property type="protein sequence ID" value="KAL3393471.1"/>
    <property type="molecule type" value="Genomic_DNA"/>
</dbReference>
<evidence type="ECO:0000256" key="1">
    <source>
        <dbReference type="SAM" id="MobiDB-lite"/>
    </source>
</evidence>
<gene>
    <name evidence="3" type="ORF">TKK_012144</name>
</gene>
<dbReference type="Proteomes" id="UP001627154">
    <property type="component" value="Unassembled WGS sequence"/>
</dbReference>
<proteinExistence type="predicted"/>
<accession>A0ABD2WKJ9</accession>